<keyword evidence="4" id="KW-1185">Reference proteome</keyword>
<evidence type="ECO:0000256" key="2">
    <source>
        <dbReference type="ARBA" id="ARBA00023172"/>
    </source>
</evidence>
<evidence type="ECO:0000313" key="4">
    <source>
        <dbReference type="Proteomes" id="UP000030671"/>
    </source>
</evidence>
<dbReference type="GeneID" id="20669925"/>
<dbReference type="InterPro" id="IPR011010">
    <property type="entry name" value="DNA_brk_join_enz"/>
</dbReference>
<dbReference type="InterPro" id="IPR013762">
    <property type="entry name" value="Integrase-like_cat_sf"/>
</dbReference>
<dbReference type="eggNOG" id="ENOG502SKI5">
    <property type="taxonomic scope" value="Eukaryota"/>
</dbReference>
<keyword evidence="1" id="KW-0238">DNA-binding</keyword>
<dbReference type="InterPro" id="IPR052925">
    <property type="entry name" value="Phage_Integrase-like_Recomb"/>
</dbReference>
<dbReference type="EMBL" id="KI925456">
    <property type="protein sequence ID" value="ETW84191.1"/>
    <property type="molecule type" value="Genomic_DNA"/>
</dbReference>
<dbReference type="STRING" id="747525.W4KGK2"/>
<dbReference type="PANTHER" id="PTHR34605">
    <property type="entry name" value="PHAGE_INTEGRASE DOMAIN-CONTAINING PROTEIN"/>
    <property type="match status" value="1"/>
</dbReference>
<gene>
    <name evidence="3" type="ORF">HETIRDRAFT_312120</name>
</gene>
<protein>
    <recommendedName>
        <fullName evidence="5">Tyr recombinase domain-containing protein</fullName>
    </recommendedName>
</protein>
<sequence length="375" mass="41806">MHLTPAVSPLRPHCSAVDRLIQWRPENTAPHSSTTLSPADEDRIKDIMGRGWERSTLSTYAAGLLAFHVACDNKGFREAERAPASTDVILYFISVLTGTYAAGTIKNYLAGIRAWHIIHRMPWTLEDDQIEVMIRSAKTMAPVASKRRQREPYTPSILIAIKKELALSDPLDAAVWACATSLFYGAARVGELTIPKLGAFDPELHLQRSSITYKASRNGDEVTELFIPHTKTNKAGEAIYWAQQNDESDPHAALSNHLFINNPRPGEHLFTHTVAGSRRPLTRKIFLSRISAASTAAKQKPLHGHSFRIGGTLEYLLRGVPFDTMRAKGRWASSAFLVYLRDHSEVMAPYMQANPEVHSSLFHLTVRPELARTPL</sequence>
<dbReference type="InterPro" id="IPR010998">
    <property type="entry name" value="Integrase_recombinase_N"/>
</dbReference>
<dbReference type="GO" id="GO:0015074">
    <property type="term" value="P:DNA integration"/>
    <property type="evidence" value="ECO:0007669"/>
    <property type="project" value="InterPro"/>
</dbReference>
<dbReference type="KEGG" id="hir:HETIRDRAFT_312120"/>
<dbReference type="SUPFAM" id="SSF56349">
    <property type="entry name" value="DNA breaking-rejoining enzymes"/>
    <property type="match status" value="1"/>
</dbReference>
<proteinExistence type="predicted"/>
<dbReference type="SUPFAM" id="SSF47823">
    <property type="entry name" value="lambda integrase-like, N-terminal domain"/>
    <property type="match status" value="1"/>
</dbReference>
<dbReference type="GO" id="GO:0006310">
    <property type="term" value="P:DNA recombination"/>
    <property type="evidence" value="ECO:0007669"/>
    <property type="project" value="UniProtKB-KW"/>
</dbReference>
<dbReference type="Gene3D" id="1.10.150.130">
    <property type="match status" value="1"/>
</dbReference>
<dbReference type="OrthoDB" id="2678913at2759"/>
<organism evidence="3 4">
    <name type="scientific">Heterobasidion irregulare (strain TC 32-1)</name>
    <dbReference type="NCBI Taxonomy" id="747525"/>
    <lineage>
        <taxon>Eukaryota</taxon>
        <taxon>Fungi</taxon>
        <taxon>Dikarya</taxon>
        <taxon>Basidiomycota</taxon>
        <taxon>Agaricomycotina</taxon>
        <taxon>Agaricomycetes</taxon>
        <taxon>Russulales</taxon>
        <taxon>Bondarzewiaceae</taxon>
        <taxon>Heterobasidion</taxon>
        <taxon>Heterobasidion annosum species complex</taxon>
    </lineage>
</organism>
<dbReference type="Proteomes" id="UP000030671">
    <property type="component" value="Unassembled WGS sequence"/>
</dbReference>
<dbReference type="HOGENOM" id="CLU_003292_2_2_1"/>
<evidence type="ECO:0000313" key="3">
    <source>
        <dbReference type="EMBL" id="ETW84191.1"/>
    </source>
</evidence>
<dbReference type="AlphaFoldDB" id="W4KGK2"/>
<keyword evidence="2" id="KW-0233">DNA recombination</keyword>
<dbReference type="RefSeq" id="XP_009543889.1">
    <property type="nucleotide sequence ID" value="XM_009545594.1"/>
</dbReference>
<dbReference type="GO" id="GO:0003677">
    <property type="term" value="F:DNA binding"/>
    <property type="evidence" value="ECO:0007669"/>
    <property type="project" value="UniProtKB-KW"/>
</dbReference>
<name>W4KGK2_HETIT</name>
<dbReference type="Gene3D" id="1.10.443.10">
    <property type="entry name" value="Intergrase catalytic core"/>
    <property type="match status" value="1"/>
</dbReference>
<accession>W4KGK2</accession>
<dbReference type="PANTHER" id="PTHR34605:SF3">
    <property type="entry name" value="P CELL-TYPE AGGLUTINATION PROTEIN MAP4-LIKE-RELATED"/>
    <property type="match status" value="1"/>
</dbReference>
<evidence type="ECO:0000256" key="1">
    <source>
        <dbReference type="ARBA" id="ARBA00023125"/>
    </source>
</evidence>
<dbReference type="InParanoid" id="W4KGK2"/>
<reference evidence="3 4" key="1">
    <citation type="journal article" date="2012" name="New Phytol.">
        <title>Insight into trade-off between wood decay and parasitism from the genome of a fungal forest pathogen.</title>
        <authorList>
            <person name="Olson A."/>
            <person name="Aerts A."/>
            <person name="Asiegbu F."/>
            <person name="Belbahri L."/>
            <person name="Bouzid O."/>
            <person name="Broberg A."/>
            <person name="Canback B."/>
            <person name="Coutinho P.M."/>
            <person name="Cullen D."/>
            <person name="Dalman K."/>
            <person name="Deflorio G."/>
            <person name="van Diepen L.T."/>
            <person name="Dunand C."/>
            <person name="Duplessis S."/>
            <person name="Durling M."/>
            <person name="Gonthier P."/>
            <person name="Grimwood J."/>
            <person name="Fossdal C.G."/>
            <person name="Hansson D."/>
            <person name="Henrissat B."/>
            <person name="Hietala A."/>
            <person name="Himmelstrand K."/>
            <person name="Hoffmeister D."/>
            <person name="Hogberg N."/>
            <person name="James T.Y."/>
            <person name="Karlsson M."/>
            <person name="Kohler A."/>
            <person name="Kues U."/>
            <person name="Lee Y.H."/>
            <person name="Lin Y.C."/>
            <person name="Lind M."/>
            <person name="Lindquist E."/>
            <person name="Lombard V."/>
            <person name="Lucas S."/>
            <person name="Lunden K."/>
            <person name="Morin E."/>
            <person name="Murat C."/>
            <person name="Park J."/>
            <person name="Raffaello T."/>
            <person name="Rouze P."/>
            <person name="Salamov A."/>
            <person name="Schmutz J."/>
            <person name="Solheim H."/>
            <person name="Stahlberg J."/>
            <person name="Velez H."/>
            <person name="de Vries R.P."/>
            <person name="Wiebenga A."/>
            <person name="Woodward S."/>
            <person name="Yakovlev I."/>
            <person name="Garbelotto M."/>
            <person name="Martin F."/>
            <person name="Grigoriev I.V."/>
            <person name="Stenlid J."/>
        </authorList>
    </citation>
    <scope>NUCLEOTIDE SEQUENCE [LARGE SCALE GENOMIC DNA]</scope>
    <source>
        <strain evidence="3 4">TC 32-1</strain>
    </source>
</reference>
<evidence type="ECO:0008006" key="5">
    <source>
        <dbReference type="Google" id="ProtNLM"/>
    </source>
</evidence>